<dbReference type="AlphaFoldDB" id="A0A444GI02"/>
<reference evidence="1 2" key="1">
    <citation type="journal article" date="2014" name="Agronomy (Basel)">
        <title>A Draft Genome Sequence for Ensete ventricosum, the Drought-Tolerant Tree Against Hunger.</title>
        <authorList>
            <person name="Harrison J."/>
            <person name="Moore K.A."/>
            <person name="Paszkiewicz K."/>
            <person name="Jones T."/>
            <person name="Grant M."/>
            <person name="Ambacheew D."/>
            <person name="Muzemil S."/>
            <person name="Studholme D.J."/>
        </authorList>
    </citation>
    <scope>NUCLEOTIDE SEQUENCE [LARGE SCALE GENOMIC DNA]</scope>
</reference>
<evidence type="ECO:0000313" key="1">
    <source>
        <dbReference type="EMBL" id="RRT52114.1"/>
    </source>
</evidence>
<gene>
    <name evidence="1" type="ORF">B296_00030874</name>
</gene>
<accession>A0A444GI02</accession>
<dbReference type="Proteomes" id="UP000287651">
    <property type="component" value="Unassembled WGS sequence"/>
</dbReference>
<protein>
    <submittedName>
        <fullName evidence="1">Uncharacterized protein</fullName>
    </submittedName>
</protein>
<name>A0A444GI02_ENSVE</name>
<proteinExistence type="predicted"/>
<comment type="caution">
    <text evidence="1">The sequence shown here is derived from an EMBL/GenBank/DDBJ whole genome shotgun (WGS) entry which is preliminary data.</text>
</comment>
<dbReference type="EMBL" id="AMZH03011855">
    <property type="protein sequence ID" value="RRT52114.1"/>
    <property type="molecule type" value="Genomic_DNA"/>
</dbReference>
<evidence type="ECO:0000313" key="2">
    <source>
        <dbReference type="Proteomes" id="UP000287651"/>
    </source>
</evidence>
<sequence length="109" mass="13047">MQLLRIWWLRVKLCHSACHESLSASVSESLLCTVFVDEHWEAMEGAFGLQRSHWFYSSCELIDLCRVCFTLSSKEDIKFSHQLIHCRYLFYRMTQKNMIDLPRVHIKYD</sequence>
<organism evidence="1 2">
    <name type="scientific">Ensete ventricosum</name>
    <name type="common">Abyssinian banana</name>
    <name type="synonym">Musa ensete</name>
    <dbReference type="NCBI Taxonomy" id="4639"/>
    <lineage>
        <taxon>Eukaryota</taxon>
        <taxon>Viridiplantae</taxon>
        <taxon>Streptophyta</taxon>
        <taxon>Embryophyta</taxon>
        <taxon>Tracheophyta</taxon>
        <taxon>Spermatophyta</taxon>
        <taxon>Magnoliopsida</taxon>
        <taxon>Liliopsida</taxon>
        <taxon>Zingiberales</taxon>
        <taxon>Musaceae</taxon>
        <taxon>Ensete</taxon>
    </lineage>
</organism>